<dbReference type="EC" id="1.14.12.17" evidence="2"/>
<dbReference type="Proteomes" id="UP001349262">
    <property type="component" value="Unassembled WGS sequence"/>
</dbReference>
<accession>A0ABU7T587</accession>
<evidence type="ECO:0000256" key="12">
    <source>
        <dbReference type="RuleBase" id="RU000356"/>
    </source>
</evidence>
<organism evidence="15 16">
    <name type="scientific">Methylobacterium radiotolerans</name>
    <dbReference type="NCBI Taxonomy" id="31998"/>
    <lineage>
        <taxon>Bacteria</taxon>
        <taxon>Pseudomonadati</taxon>
        <taxon>Pseudomonadota</taxon>
        <taxon>Alphaproteobacteria</taxon>
        <taxon>Hyphomicrobiales</taxon>
        <taxon>Methylobacteriaceae</taxon>
        <taxon>Methylobacterium</taxon>
    </lineage>
</organism>
<keyword evidence="4 12" id="KW-0349">Heme</keyword>
<dbReference type="PRINTS" id="PR00371">
    <property type="entry name" value="FPNCR"/>
</dbReference>
<dbReference type="PRINTS" id="PR00410">
    <property type="entry name" value="PHEHYDRXLASE"/>
</dbReference>
<dbReference type="PANTHER" id="PTHR43396">
    <property type="entry name" value="FLAVOHEMOPROTEIN"/>
    <property type="match status" value="1"/>
</dbReference>
<dbReference type="InterPro" id="IPR001433">
    <property type="entry name" value="OxRdtase_FAD/NAD-bd"/>
</dbReference>
<evidence type="ECO:0000256" key="10">
    <source>
        <dbReference type="ARBA" id="ARBA00048649"/>
    </source>
</evidence>
<comment type="catalytic activity">
    <reaction evidence="10">
        <text>2 nitric oxide + NADH + 2 O2 = 2 nitrate + NAD(+) + H(+)</text>
        <dbReference type="Rhea" id="RHEA:19469"/>
        <dbReference type="ChEBI" id="CHEBI:15378"/>
        <dbReference type="ChEBI" id="CHEBI:15379"/>
        <dbReference type="ChEBI" id="CHEBI:16480"/>
        <dbReference type="ChEBI" id="CHEBI:17632"/>
        <dbReference type="ChEBI" id="CHEBI:57540"/>
        <dbReference type="ChEBI" id="CHEBI:57945"/>
        <dbReference type="EC" id="1.14.12.17"/>
    </reaction>
</comment>
<dbReference type="InterPro" id="IPR009050">
    <property type="entry name" value="Globin-like_sf"/>
</dbReference>
<feature type="domain" description="Globin" evidence="13">
    <location>
        <begin position="4"/>
        <end position="141"/>
    </location>
</feature>
<comment type="similarity">
    <text evidence="12">Belongs to the globin family.</text>
</comment>
<dbReference type="InterPro" id="IPR001709">
    <property type="entry name" value="Flavoprot_Pyr_Nucl_cyt_Rdtase"/>
</dbReference>
<dbReference type="InterPro" id="IPR017927">
    <property type="entry name" value="FAD-bd_FR_type"/>
</dbReference>
<evidence type="ECO:0000259" key="14">
    <source>
        <dbReference type="PROSITE" id="PS51384"/>
    </source>
</evidence>
<feature type="domain" description="FAD-binding FR-type" evidence="14">
    <location>
        <begin position="155"/>
        <end position="264"/>
    </location>
</feature>
<dbReference type="NCBIfam" id="NF009805">
    <property type="entry name" value="PRK13289.1"/>
    <property type="match status" value="1"/>
</dbReference>
<dbReference type="InterPro" id="IPR017938">
    <property type="entry name" value="Riboflavin_synthase-like_b-brl"/>
</dbReference>
<evidence type="ECO:0000256" key="2">
    <source>
        <dbReference type="ARBA" id="ARBA00012229"/>
    </source>
</evidence>
<dbReference type="PROSITE" id="PS01033">
    <property type="entry name" value="GLOBIN"/>
    <property type="match status" value="1"/>
</dbReference>
<dbReference type="Gene3D" id="3.40.50.80">
    <property type="entry name" value="Nucleotide-binding domain of ferredoxin-NADP reductase (FNR) module"/>
    <property type="match status" value="1"/>
</dbReference>
<gene>
    <name evidence="15" type="ORF">MRSR164_02485</name>
</gene>
<dbReference type="InterPro" id="IPR000971">
    <property type="entry name" value="Globin"/>
</dbReference>
<comment type="caution">
    <text evidence="15">The sequence shown here is derived from an EMBL/GenBank/DDBJ whole genome shotgun (WGS) entry which is preliminary data.</text>
</comment>
<evidence type="ECO:0000256" key="9">
    <source>
        <dbReference type="ARBA" id="ARBA00025094"/>
    </source>
</evidence>
<keyword evidence="6" id="KW-0479">Metal-binding</keyword>
<evidence type="ECO:0000256" key="8">
    <source>
        <dbReference type="ARBA" id="ARBA00023027"/>
    </source>
</evidence>
<evidence type="ECO:0000256" key="11">
    <source>
        <dbReference type="ARBA" id="ARBA00049433"/>
    </source>
</evidence>
<evidence type="ECO:0000313" key="16">
    <source>
        <dbReference type="Proteomes" id="UP001349262"/>
    </source>
</evidence>
<dbReference type="Gene3D" id="1.10.490.10">
    <property type="entry name" value="Globins"/>
    <property type="match status" value="1"/>
</dbReference>
<evidence type="ECO:0000256" key="3">
    <source>
        <dbReference type="ARBA" id="ARBA00022575"/>
    </source>
</evidence>
<name>A0ABU7T587_9HYPH</name>
<comment type="similarity">
    <text evidence="1">In the C-terminal section; belongs to the flavoprotein pyridine nucleotide cytochrome reductase family.</text>
</comment>
<evidence type="ECO:0000313" key="15">
    <source>
        <dbReference type="EMBL" id="MEE7455719.1"/>
    </source>
</evidence>
<dbReference type="Pfam" id="PF00175">
    <property type="entry name" value="NAD_binding_1"/>
    <property type="match status" value="1"/>
</dbReference>
<comment type="function">
    <text evidence="9">Is involved in NO detoxification in an aerobic process, termed nitric oxide dioxygenase (NOD) reaction that utilizes O(2) and NAD(P)H to convert NO to nitrate, which protects the bacterium from various noxious nitrogen compounds. Therefore, plays a central role in the inducible response to nitrosative stress.</text>
</comment>
<dbReference type="PROSITE" id="PS51384">
    <property type="entry name" value="FAD_FR"/>
    <property type="match status" value="1"/>
</dbReference>
<dbReference type="InterPro" id="IPR039261">
    <property type="entry name" value="FNR_nucleotide-bd"/>
</dbReference>
<sequence>MPRPLSPQTIALIKATVPALEAHGLTITRRMYERLFENADIRDLFNQSHHGETGSQPKALAQAVLAYARNIDNLGVLAGAVERIAQKHVALNILPEHYPHVADALLGAIGDVLGEAATPEIAGAWGEAYWFLAELLIGREAAIYRDLAARPGGWNGWRDFVVESVTPESETIRSFVLVPADGGSVVRHEPGQYLGFLFELPDHGVLKRNYSISCAPNDRAYRITVKRETAPGLPAGIVSNWLHASVGAGSVLKVTAPAGDFFLDRQSEAPVVLVSGGVGLTPMASMLETLAETGPERPTWFVHGALNGRVHAMRDHVRKLVASRENLRAHVFYAEPEAGDRPGEHYDASGLITAEWLVAHTPRESATYYLCGPKPFLAALTNGLIGAGIPPERVRYEFFGPADDLLEAPRQAA</sequence>
<evidence type="ECO:0000256" key="7">
    <source>
        <dbReference type="ARBA" id="ARBA00023004"/>
    </source>
</evidence>
<dbReference type="CDD" id="cd14781">
    <property type="entry name" value="FHb-globin_1"/>
    <property type="match status" value="1"/>
</dbReference>
<dbReference type="CDD" id="cd06184">
    <property type="entry name" value="flavohem_like_fad_nad_binding"/>
    <property type="match status" value="1"/>
</dbReference>
<evidence type="ECO:0000256" key="4">
    <source>
        <dbReference type="ARBA" id="ARBA00022617"/>
    </source>
</evidence>
<dbReference type="SUPFAM" id="SSF46458">
    <property type="entry name" value="Globin-like"/>
    <property type="match status" value="1"/>
</dbReference>
<evidence type="ECO:0000259" key="13">
    <source>
        <dbReference type="PROSITE" id="PS01033"/>
    </source>
</evidence>
<proteinExistence type="inferred from homology"/>
<keyword evidence="3" id="KW-0216">Detoxification</keyword>
<dbReference type="Gene3D" id="2.40.30.10">
    <property type="entry name" value="Translation factors"/>
    <property type="match status" value="1"/>
</dbReference>
<keyword evidence="8" id="KW-0520">NAD</keyword>
<reference evidence="15 16" key="1">
    <citation type="journal article" date="2012" name="Genet. Mol. Biol.">
        <title>Analysis of 16S rRNA and mxaF genes revealing insights into Methylobacterium niche-specific plant association.</title>
        <authorList>
            <person name="Dourado M.N."/>
            <person name="Andreote F.D."/>
            <person name="Dini-Andreote F."/>
            <person name="Conti R."/>
            <person name="Araujo J.M."/>
            <person name="Araujo W.L."/>
        </authorList>
    </citation>
    <scope>NUCLEOTIDE SEQUENCE [LARGE SCALE GENOMIC DNA]</scope>
    <source>
        <strain evidence="15 16">SR1.6/4</strain>
    </source>
</reference>
<dbReference type="SUPFAM" id="SSF52343">
    <property type="entry name" value="Ferredoxin reductase-like, C-terminal NADP-linked domain"/>
    <property type="match status" value="1"/>
</dbReference>
<keyword evidence="5 12" id="KW-0561">Oxygen transport</keyword>
<evidence type="ECO:0000256" key="6">
    <source>
        <dbReference type="ARBA" id="ARBA00022723"/>
    </source>
</evidence>
<evidence type="ECO:0000256" key="1">
    <source>
        <dbReference type="ARBA" id="ARBA00006401"/>
    </source>
</evidence>
<protein>
    <recommendedName>
        <fullName evidence="2">nitric oxide dioxygenase</fullName>
        <ecNumber evidence="2">1.14.12.17</ecNumber>
    </recommendedName>
</protein>
<dbReference type="Pfam" id="PF00042">
    <property type="entry name" value="Globin"/>
    <property type="match status" value="1"/>
</dbReference>
<dbReference type="InterPro" id="IPR012292">
    <property type="entry name" value="Globin/Proto"/>
</dbReference>
<dbReference type="SUPFAM" id="SSF63380">
    <property type="entry name" value="Riboflavin synthase domain-like"/>
    <property type="match status" value="1"/>
</dbReference>
<keyword evidence="12" id="KW-0813">Transport</keyword>
<dbReference type="PANTHER" id="PTHR43396:SF3">
    <property type="entry name" value="FLAVOHEMOPROTEIN"/>
    <property type="match status" value="1"/>
</dbReference>
<dbReference type="EMBL" id="MLBY01000002">
    <property type="protein sequence ID" value="MEE7455719.1"/>
    <property type="molecule type" value="Genomic_DNA"/>
</dbReference>
<evidence type="ECO:0000256" key="5">
    <source>
        <dbReference type="ARBA" id="ARBA00022621"/>
    </source>
</evidence>
<keyword evidence="7" id="KW-0408">Iron</keyword>
<comment type="catalytic activity">
    <reaction evidence="11">
        <text>2 nitric oxide + NADPH + 2 O2 = 2 nitrate + NADP(+) + H(+)</text>
        <dbReference type="Rhea" id="RHEA:19465"/>
        <dbReference type="ChEBI" id="CHEBI:15378"/>
        <dbReference type="ChEBI" id="CHEBI:15379"/>
        <dbReference type="ChEBI" id="CHEBI:16480"/>
        <dbReference type="ChEBI" id="CHEBI:17632"/>
        <dbReference type="ChEBI" id="CHEBI:57783"/>
        <dbReference type="ChEBI" id="CHEBI:58349"/>
        <dbReference type="EC" id="1.14.12.17"/>
    </reaction>
</comment>
<keyword evidence="16" id="KW-1185">Reference proteome</keyword>